<dbReference type="Gene3D" id="2.40.160.60">
    <property type="entry name" value="Outer membrane protein transport protein (OMPP1/FadL/TodX)"/>
    <property type="match status" value="1"/>
</dbReference>
<reference evidence="1" key="1">
    <citation type="submission" date="2018-05" db="EMBL/GenBank/DDBJ databases">
        <authorList>
            <person name="Lanie J.A."/>
            <person name="Ng W.-L."/>
            <person name="Kazmierczak K.M."/>
            <person name="Andrzejewski T.M."/>
            <person name="Davidsen T.M."/>
            <person name="Wayne K.J."/>
            <person name="Tettelin H."/>
            <person name="Glass J.I."/>
            <person name="Rusch D."/>
            <person name="Podicherti R."/>
            <person name="Tsui H.-C.T."/>
            <person name="Winkler M.E."/>
        </authorList>
    </citation>
    <scope>NUCLEOTIDE SEQUENCE</scope>
</reference>
<name>A0A381N4K4_9ZZZZ</name>
<gene>
    <name evidence="1" type="ORF">METZ01_LOCUS2281</name>
</gene>
<sequence>MGGAITGQVDDPTSLFWNPAGIANARNIELAVNHNDWIFDLTHSYIAAVMPAGRVGHFGLSINYLDMGKMERTTELAPEGDGTSFSASDIAIGFAYAKKMSDRFNVGIQLKMIQESISFSSARAVAIDAGSQYITRFSGLKIGIAITNFGSKLTLNGTDQKVDIDPFEELDGNPDVVATLRTEDWPLPMAFRMGLSFQPLGPESLIRNNFLTLTINTDYYDSRDLNPYFVSGVELKVGKLFYLRSGTRFEYLHFSESYDDLSSSELDDKSNTELYINRFSWGFGLSSESFPFFPYKMNLDYSVSDLGILGITSQFGLTFKF</sequence>
<dbReference type="NCBIfam" id="NF033709">
    <property type="entry name" value="PorV_fam"/>
    <property type="match status" value="1"/>
</dbReference>
<dbReference type="AlphaFoldDB" id="A0A381N4K4"/>
<proteinExistence type="predicted"/>
<evidence type="ECO:0008006" key="2">
    <source>
        <dbReference type="Google" id="ProtNLM"/>
    </source>
</evidence>
<organism evidence="1">
    <name type="scientific">marine metagenome</name>
    <dbReference type="NCBI Taxonomy" id="408172"/>
    <lineage>
        <taxon>unclassified sequences</taxon>
        <taxon>metagenomes</taxon>
        <taxon>ecological metagenomes</taxon>
    </lineage>
</organism>
<protein>
    <recommendedName>
        <fullName evidence="2">PorV/PorQ family protein</fullName>
    </recommendedName>
</protein>
<dbReference type="EMBL" id="UINC01000115">
    <property type="protein sequence ID" value="SUZ49427.1"/>
    <property type="molecule type" value="Genomic_DNA"/>
</dbReference>
<accession>A0A381N4K4</accession>
<evidence type="ECO:0000313" key="1">
    <source>
        <dbReference type="EMBL" id="SUZ49427.1"/>
    </source>
</evidence>